<gene>
    <name evidence="1" type="ORF">LTS18_012009</name>
</gene>
<dbReference type="Proteomes" id="UP001186974">
    <property type="component" value="Unassembled WGS sequence"/>
</dbReference>
<evidence type="ECO:0000313" key="2">
    <source>
        <dbReference type="Proteomes" id="UP001186974"/>
    </source>
</evidence>
<protein>
    <submittedName>
        <fullName evidence="1">Uncharacterized protein</fullName>
    </submittedName>
</protein>
<keyword evidence="2" id="KW-1185">Reference proteome</keyword>
<sequence length="327" mass="35949">MDQDDDGPNFNAAYGGGAPWNPAHRATTPMISQHPTWLSQQANDDDDDLPKPPRASLQAPDSYFPNKSMRGVQEYDALGAKEPTSDDDFFDRYGVSYQAQGPVHEIRLQAPDVATPGWSNKSVEREEPNEQAYAPARSQAPVAEQSEGTTDGLIEGHPDTSVRVENDPLNGNEGEEEDEQGALTNDPEPEHRQPDLESAPPVPEVDHMQADMQELDEAYEFQGRQSTFDEAMNEDGNVPLVSRTGTGNIDWNNTDDTLDARDDEPLQETAVTGFPVDAEVTDTPDQSDARRDFRLSGVDWGNAGDDFNLGGKAFEVQHALPEESEHD</sequence>
<reference evidence="1" key="1">
    <citation type="submission" date="2024-09" db="EMBL/GenBank/DDBJ databases">
        <title>Black Yeasts Isolated from many extreme environments.</title>
        <authorList>
            <person name="Coleine C."/>
            <person name="Stajich J.E."/>
            <person name="Selbmann L."/>
        </authorList>
    </citation>
    <scope>NUCLEOTIDE SEQUENCE</scope>
    <source>
        <strain evidence="1">CCFEE 5737</strain>
    </source>
</reference>
<name>A0ACC3DJU8_9PEZI</name>
<accession>A0ACC3DJU8</accession>
<dbReference type="EMBL" id="JAWDJW010003538">
    <property type="protein sequence ID" value="KAK3076804.1"/>
    <property type="molecule type" value="Genomic_DNA"/>
</dbReference>
<comment type="caution">
    <text evidence="1">The sequence shown here is derived from an EMBL/GenBank/DDBJ whole genome shotgun (WGS) entry which is preliminary data.</text>
</comment>
<proteinExistence type="predicted"/>
<organism evidence="1 2">
    <name type="scientific">Coniosporium uncinatum</name>
    <dbReference type="NCBI Taxonomy" id="93489"/>
    <lineage>
        <taxon>Eukaryota</taxon>
        <taxon>Fungi</taxon>
        <taxon>Dikarya</taxon>
        <taxon>Ascomycota</taxon>
        <taxon>Pezizomycotina</taxon>
        <taxon>Dothideomycetes</taxon>
        <taxon>Dothideomycetes incertae sedis</taxon>
        <taxon>Coniosporium</taxon>
    </lineage>
</organism>
<evidence type="ECO:0000313" key="1">
    <source>
        <dbReference type="EMBL" id="KAK3076804.1"/>
    </source>
</evidence>
<feature type="non-terminal residue" evidence="1">
    <location>
        <position position="327"/>
    </location>
</feature>